<keyword evidence="2" id="KW-1185">Reference proteome</keyword>
<feature type="non-terminal residue" evidence="1">
    <location>
        <position position="1"/>
    </location>
</feature>
<evidence type="ECO:0000313" key="2">
    <source>
        <dbReference type="Proteomes" id="UP000789702"/>
    </source>
</evidence>
<dbReference type="Proteomes" id="UP000789702">
    <property type="component" value="Unassembled WGS sequence"/>
</dbReference>
<sequence>SQKSEDIRLLEQTLVCKVCWTNFYHKLNQDNPQSIEYFTNSEGKGTFLKCRLCKEECIRSRKYKLDTISKDF</sequence>
<protein>
    <submittedName>
        <fullName evidence="1">13834_t:CDS:1</fullName>
    </submittedName>
</protein>
<organism evidence="1 2">
    <name type="scientific">Dentiscutata heterogama</name>
    <dbReference type="NCBI Taxonomy" id="1316150"/>
    <lineage>
        <taxon>Eukaryota</taxon>
        <taxon>Fungi</taxon>
        <taxon>Fungi incertae sedis</taxon>
        <taxon>Mucoromycota</taxon>
        <taxon>Glomeromycotina</taxon>
        <taxon>Glomeromycetes</taxon>
        <taxon>Diversisporales</taxon>
        <taxon>Gigasporaceae</taxon>
        <taxon>Dentiscutata</taxon>
    </lineage>
</organism>
<gene>
    <name evidence="1" type="ORF">DHETER_LOCUS6420</name>
</gene>
<dbReference type="EMBL" id="CAJVPU010008080">
    <property type="protein sequence ID" value="CAG8579857.1"/>
    <property type="molecule type" value="Genomic_DNA"/>
</dbReference>
<accession>A0ACA9MI57</accession>
<reference evidence="1" key="1">
    <citation type="submission" date="2021-06" db="EMBL/GenBank/DDBJ databases">
        <authorList>
            <person name="Kallberg Y."/>
            <person name="Tangrot J."/>
            <person name="Rosling A."/>
        </authorList>
    </citation>
    <scope>NUCLEOTIDE SEQUENCE</scope>
    <source>
        <strain evidence="1">IL203A</strain>
    </source>
</reference>
<name>A0ACA9MI57_9GLOM</name>
<proteinExistence type="predicted"/>
<evidence type="ECO:0000313" key="1">
    <source>
        <dbReference type="EMBL" id="CAG8579857.1"/>
    </source>
</evidence>
<comment type="caution">
    <text evidence="1">The sequence shown here is derived from an EMBL/GenBank/DDBJ whole genome shotgun (WGS) entry which is preliminary data.</text>
</comment>